<accession>A0ABW2SHX6</accession>
<protein>
    <submittedName>
        <fullName evidence="1">DUF1178 family protein</fullName>
    </submittedName>
</protein>
<dbReference type="RefSeq" id="WP_382204297.1">
    <property type="nucleotide sequence ID" value="NZ_JBHTBZ010000089.1"/>
</dbReference>
<gene>
    <name evidence="1" type="ORF">ACFQU0_21590</name>
</gene>
<evidence type="ECO:0000313" key="2">
    <source>
        <dbReference type="Proteomes" id="UP001596457"/>
    </source>
</evidence>
<proteinExistence type="predicted"/>
<dbReference type="Proteomes" id="UP001596457">
    <property type="component" value="Unassembled WGS sequence"/>
</dbReference>
<dbReference type="PIRSF" id="PIRSF032131">
    <property type="entry name" value="UCP032131"/>
    <property type="match status" value="1"/>
</dbReference>
<comment type="caution">
    <text evidence="1">The sequence shown here is derived from an EMBL/GenBank/DDBJ whole genome shotgun (WGS) entry which is preliminary data.</text>
</comment>
<sequence>MKVLNLRCGAQHVFEGWFGSELDFQDQLSRGLLTCPLCGDTEVEKMLSAPRLNLAGAAANVPAAPTPVNSTTQPTATEARLWQAMRTAIARAENVGDRFADEARRIHHGEAEARQIRGQASLQDTLALLEEGVPVLPLPPALKETLQ</sequence>
<organism evidence="1 2">
    <name type="scientific">Hydrogenophaga defluvii</name>
    <dbReference type="NCBI Taxonomy" id="249410"/>
    <lineage>
        <taxon>Bacteria</taxon>
        <taxon>Pseudomonadati</taxon>
        <taxon>Pseudomonadota</taxon>
        <taxon>Betaproteobacteria</taxon>
        <taxon>Burkholderiales</taxon>
        <taxon>Comamonadaceae</taxon>
        <taxon>Hydrogenophaga</taxon>
    </lineage>
</organism>
<dbReference type="EMBL" id="JBHTBZ010000089">
    <property type="protein sequence ID" value="MFC7463019.1"/>
    <property type="molecule type" value="Genomic_DNA"/>
</dbReference>
<reference evidence="2" key="1">
    <citation type="journal article" date="2019" name="Int. J. Syst. Evol. Microbiol.">
        <title>The Global Catalogue of Microorganisms (GCM) 10K type strain sequencing project: providing services to taxonomists for standard genome sequencing and annotation.</title>
        <authorList>
            <consortium name="The Broad Institute Genomics Platform"/>
            <consortium name="The Broad Institute Genome Sequencing Center for Infectious Disease"/>
            <person name="Wu L."/>
            <person name="Ma J."/>
        </authorList>
    </citation>
    <scope>NUCLEOTIDE SEQUENCE [LARGE SCALE GENOMIC DNA]</scope>
    <source>
        <strain evidence="2">CCUG 53903</strain>
    </source>
</reference>
<keyword evidence="2" id="KW-1185">Reference proteome</keyword>
<evidence type="ECO:0000313" key="1">
    <source>
        <dbReference type="EMBL" id="MFC7463019.1"/>
    </source>
</evidence>
<dbReference type="InterPro" id="IPR009562">
    <property type="entry name" value="DUF1178"/>
</dbReference>
<dbReference type="Pfam" id="PF06676">
    <property type="entry name" value="DUF1178"/>
    <property type="match status" value="1"/>
</dbReference>
<name>A0ABW2SHX6_9BURK</name>